<keyword evidence="6" id="KW-1185">Reference proteome</keyword>
<protein>
    <recommendedName>
        <fullName evidence="3">GPI inositol-deacylase</fullName>
        <ecNumber evidence="3">3.1.-.-</ecNumber>
    </recommendedName>
</protein>
<keyword evidence="3" id="KW-0813">Transport</keyword>
<organism evidence="5 6">
    <name type="scientific">Marasmiellus scandens</name>
    <dbReference type="NCBI Taxonomy" id="2682957"/>
    <lineage>
        <taxon>Eukaryota</taxon>
        <taxon>Fungi</taxon>
        <taxon>Dikarya</taxon>
        <taxon>Basidiomycota</taxon>
        <taxon>Agaricomycotina</taxon>
        <taxon>Agaricomycetes</taxon>
        <taxon>Agaricomycetidae</taxon>
        <taxon>Agaricales</taxon>
        <taxon>Marasmiineae</taxon>
        <taxon>Omphalotaceae</taxon>
        <taxon>Marasmiellus</taxon>
    </lineage>
</organism>
<keyword evidence="3" id="KW-0472">Membrane</keyword>
<evidence type="ECO:0000313" key="6">
    <source>
        <dbReference type="Proteomes" id="UP001498398"/>
    </source>
</evidence>
<keyword evidence="3" id="KW-0256">Endoplasmic reticulum</keyword>
<feature type="domain" description="GPI inositol-deacylase PGAP1-like alpha/beta" evidence="4">
    <location>
        <begin position="15"/>
        <end position="71"/>
    </location>
</feature>
<comment type="subcellular location">
    <subcellularLocation>
        <location evidence="3">Endoplasmic reticulum membrane</location>
    </subcellularLocation>
</comment>
<keyword evidence="2 3" id="KW-0378">Hydrolase</keyword>
<dbReference type="EMBL" id="JBANRG010000010">
    <property type="protein sequence ID" value="KAK7462740.1"/>
    <property type="molecule type" value="Genomic_DNA"/>
</dbReference>
<dbReference type="InterPro" id="IPR029058">
    <property type="entry name" value="AB_hydrolase_fold"/>
</dbReference>
<comment type="similarity">
    <text evidence="1">Belongs to the AB hydrolase superfamily.</text>
</comment>
<dbReference type="Pfam" id="PF07819">
    <property type="entry name" value="PGAP1"/>
    <property type="match status" value="1"/>
</dbReference>
<comment type="function">
    <text evidence="3">Involved in inositol deacylation of GPI-anchored proteins which plays important roles in the quality control and ER-associated degradation of GPI-anchored proteins.</text>
</comment>
<evidence type="ECO:0000256" key="3">
    <source>
        <dbReference type="RuleBase" id="RU365011"/>
    </source>
</evidence>
<dbReference type="EC" id="3.1.-.-" evidence="3"/>
<dbReference type="SUPFAM" id="SSF53474">
    <property type="entry name" value="alpha/beta-Hydrolases"/>
    <property type="match status" value="1"/>
</dbReference>
<sequence>MTYTQMAADVLHFIQKKELREISLLGHSMGGKVAMSLALNPSLPPSTLSNLIVADIAPSRGKLSDEFLTYIQAMKKIEDMKLKTRKEATEVLREYEKDASVVAFLLTNIIIPSGPTEYVHFRIPLDILGDAIPEIGSFPYAPGETKFEGNTLFIKGEKSNFINRHNIPAVEAFFPNMKMQTLDAGHWVHGERPNEFKKLVLDFIRESS</sequence>
<dbReference type="PANTHER" id="PTHR46118">
    <property type="entry name" value="PROTEIN ABHD11"/>
    <property type="match status" value="1"/>
</dbReference>
<gene>
    <name evidence="5" type="ORF">VKT23_007327</name>
</gene>
<evidence type="ECO:0000313" key="5">
    <source>
        <dbReference type="EMBL" id="KAK7462740.1"/>
    </source>
</evidence>
<accession>A0ABR1JLQ3</accession>
<evidence type="ECO:0000256" key="1">
    <source>
        <dbReference type="ARBA" id="ARBA00008645"/>
    </source>
</evidence>
<evidence type="ECO:0000256" key="2">
    <source>
        <dbReference type="ARBA" id="ARBA00022801"/>
    </source>
</evidence>
<comment type="caution">
    <text evidence="5">The sequence shown here is derived from an EMBL/GenBank/DDBJ whole genome shotgun (WGS) entry which is preliminary data.</text>
</comment>
<dbReference type="InterPro" id="IPR012908">
    <property type="entry name" value="PGAP1-ab_dom-like"/>
</dbReference>
<evidence type="ECO:0000259" key="4">
    <source>
        <dbReference type="Pfam" id="PF07819"/>
    </source>
</evidence>
<reference evidence="5 6" key="1">
    <citation type="submission" date="2024-01" db="EMBL/GenBank/DDBJ databases">
        <title>A draft genome for the cacao thread blight pathogen Marasmiellus scandens.</title>
        <authorList>
            <person name="Baruah I.K."/>
            <person name="Leung J."/>
            <person name="Bukari Y."/>
            <person name="Amoako-Attah I."/>
            <person name="Meinhardt L.W."/>
            <person name="Bailey B.A."/>
            <person name="Cohen S.P."/>
        </authorList>
    </citation>
    <scope>NUCLEOTIDE SEQUENCE [LARGE SCALE GENOMIC DNA]</scope>
    <source>
        <strain evidence="5 6">GH-19</strain>
    </source>
</reference>
<keyword evidence="3" id="KW-0653">Protein transport</keyword>
<dbReference type="Gene3D" id="3.40.50.1820">
    <property type="entry name" value="alpha/beta hydrolase"/>
    <property type="match status" value="1"/>
</dbReference>
<dbReference type="Proteomes" id="UP001498398">
    <property type="component" value="Unassembled WGS sequence"/>
</dbReference>
<dbReference type="PANTHER" id="PTHR46118:SF4">
    <property type="entry name" value="PROTEIN ABHD11"/>
    <property type="match status" value="1"/>
</dbReference>
<name>A0ABR1JLQ3_9AGAR</name>
<comment type="similarity">
    <text evidence="3">Belongs to the GPI inositol-deacylase family.</text>
</comment>
<proteinExistence type="inferred from homology"/>